<evidence type="ECO:0000256" key="1">
    <source>
        <dbReference type="SAM" id="MobiDB-lite"/>
    </source>
</evidence>
<evidence type="ECO:0000313" key="2">
    <source>
        <dbReference type="EMBL" id="APX22975.1"/>
    </source>
</evidence>
<reference evidence="2 3" key="1">
    <citation type="submission" date="2016-03" db="EMBL/GenBank/DDBJ databases">
        <title>Deep-sea bacteria in the southern Pacific.</title>
        <authorList>
            <person name="Tang K."/>
        </authorList>
    </citation>
    <scope>NUCLEOTIDE SEQUENCE [LARGE SCALE GENOMIC DNA]</scope>
    <source>
        <strain evidence="2 3">JLT2016</strain>
    </source>
</reference>
<proteinExistence type="predicted"/>
<evidence type="ECO:0000313" key="3">
    <source>
        <dbReference type="Proteomes" id="UP000186559"/>
    </source>
</evidence>
<accession>A0A1U7D4I0</accession>
<keyword evidence="3" id="KW-1185">Reference proteome</keyword>
<protein>
    <submittedName>
        <fullName evidence="2">Uncharacterized protein</fullName>
    </submittedName>
</protein>
<dbReference type="RefSeq" id="WP_164845657.1">
    <property type="nucleotide sequence ID" value="NZ_BMEW01000005.1"/>
</dbReference>
<sequence>MTKNNAPQSFHAAFATSAGGAISVFSPRVGDESGTEAETQADQTGAGVDAMKARGARK</sequence>
<organism evidence="2 3">
    <name type="scientific">Salipiger profundus</name>
    <dbReference type="NCBI Taxonomy" id="1229727"/>
    <lineage>
        <taxon>Bacteria</taxon>
        <taxon>Pseudomonadati</taxon>
        <taxon>Pseudomonadota</taxon>
        <taxon>Alphaproteobacteria</taxon>
        <taxon>Rhodobacterales</taxon>
        <taxon>Roseobacteraceae</taxon>
        <taxon>Salipiger</taxon>
    </lineage>
</organism>
<dbReference type="AlphaFoldDB" id="A0A1U7D4I0"/>
<feature type="region of interest" description="Disordered" evidence="1">
    <location>
        <begin position="24"/>
        <end position="58"/>
    </location>
</feature>
<name>A0A1U7D4I0_9RHOB</name>
<dbReference type="KEGG" id="tpro:Ga0080559_TMP2179"/>
<dbReference type="EMBL" id="CP014796">
    <property type="protein sequence ID" value="APX22975.1"/>
    <property type="molecule type" value="Genomic_DNA"/>
</dbReference>
<gene>
    <name evidence="2" type="ORF">Ga0080559_TMP2179</name>
</gene>
<dbReference type="Proteomes" id="UP000186559">
    <property type="component" value="Chromosome"/>
</dbReference>